<dbReference type="PROSITE" id="PS50983">
    <property type="entry name" value="FE_B12_PBP"/>
    <property type="match status" value="1"/>
</dbReference>
<dbReference type="GO" id="GO:0030288">
    <property type="term" value="C:outer membrane-bounded periplasmic space"/>
    <property type="evidence" value="ECO:0007669"/>
    <property type="project" value="TreeGrafter"/>
</dbReference>
<dbReference type="Proteomes" id="UP000460318">
    <property type="component" value="Unassembled WGS sequence"/>
</dbReference>
<dbReference type="EMBL" id="WUBI01000003">
    <property type="protein sequence ID" value="MWV45688.1"/>
    <property type="molecule type" value="Genomic_DNA"/>
</dbReference>
<dbReference type="PANTHER" id="PTHR30532">
    <property type="entry name" value="IRON III DICITRATE-BINDING PERIPLASMIC PROTEIN"/>
    <property type="match status" value="1"/>
</dbReference>
<evidence type="ECO:0000256" key="5">
    <source>
        <dbReference type="SAM" id="MobiDB-lite"/>
    </source>
</evidence>
<dbReference type="InterPro" id="IPR002491">
    <property type="entry name" value="ABC_transptr_periplasmic_BD"/>
</dbReference>
<keyword evidence="4 6" id="KW-0732">Signal</keyword>
<keyword evidence="9" id="KW-1185">Reference proteome</keyword>
<feature type="compositionally biased region" description="Low complexity" evidence="5">
    <location>
        <begin position="27"/>
        <end position="52"/>
    </location>
</feature>
<reference evidence="8 9" key="1">
    <citation type="submission" date="2019-12" db="EMBL/GenBank/DDBJ databases">
        <title>Paenibacillus sp. nov., an endophytic bacterium isolated from the stem of Dendrobium.</title>
        <authorList>
            <person name="Zhao R."/>
        </authorList>
    </citation>
    <scope>NUCLEOTIDE SEQUENCE [LARGE SCALE GENOMIC DNA]</scope>
    <source>
        <strain evidence="8 9">HJL G12</strain>
    </source>
</reference>
<feature type="region of interest" description="Disordered" evidence="5">
    <location>
        <begin position="27"/>
        <end position="59"/>
    </location>
</feature>
<dbReference type="GO" id="GO:1901678">
    <property type="term" value="P:iron coordination entity transport"/>
    <property type="evidence" value="ECO:0007669"/>
    <property type="project" value="UniProtKB-ARBA"/>
</dbReference>
<accession>A0A7X3ILG8</accession>
<dbReference type="SUPFAM" id="SSF53807">
    <property type="entry name" value="Helical backbone' metal receptor"/>
    <property type="match status" value="1"/>
</dbReference>
<evidence type="ECO:0000256" key="3">
    <source>
        <dbReference type="ARBA" id="ARBA00022448"/>
    </source>
</evidence>
<organism evidence="8 9">
    <name type="scientific">Paenibacillus dendrobii</name>
    <dbReference type="NCBI Taxonomy" id="2691084"/>
    <lineage>
        <taxon>Bacteria</taxon>
        <taxon>Bacillati</taxon>
        <taxon>Bacillota</taxon>
        <taxon>Bacilli</taxon>
        <taxon>Bacillales</taxon>
        <taxon>Paenibacillaceae</taxon>
        <taxon>Paenibacillus</taxon>
    </lineage>
</organism>
<feature type="signal peptide" evidence="6">
    <location>
        <begin position="1"/>
        <end position="22"/>
    </location>
</feature>
<gene>
    <name evidence="8" type="ORF">GRF59_18910</name>
</gene>
<proteinExistence type="inferred from homology"/>
<feature type="domain" description="Fe/B12 periplasmic-binding" evidence="7">
    <location>
        <begin position="80"/>
        <end position="336"/>
    </location>
</feature>
<dbReference type="Gene3D" id="3.40.50.1980">
    <property type="entry name" value="Nitrogenase molybdenum iron protein domain"/>
    <property type="match status" value="2"/>
</dbReference>
<dbReference type="RefSeq" id="WP_160499290.1">
    <property type="nucleotide sequence ID" value="NZ_WUBI01000003.1"/>
</dbReference>
<evidence type="ECO:0000256" key="4">
    <source>
        <dbReference type="ARBA" id="ARBA00022729"/>
    </source>
</evidence>
<feature type="chain" id="PRO_5038993228" evidence="6">
    <location>
        <begin position="23"/>
        <end position="336"/>
    </location>
</feature>
<comment type="similarity">
    <text evidence="2">Belongs to the bacterial solute-binding protein 8 family.</text>
</comment>
<dbReference type="InterPro" id="IPR051313">
    <property type="entry name" value="Bact_iron-sidero_bind"/>
</dbReference>
<dbReference type="AlphaFoldDB" id="A0A7X3ILG8"/>
<protein>
    <submittedName>
        <fullName evidence="8">ABC transporter substrate-binding protein</fullName>
    </submittedName>
</protein>
<comment type="caution">
    <text evidence="8">The sequence shown here is derived from an EMBL/GenBank/DDBJ whole genome shotgun (WGS) entry which is preliminary data.</text>
</comment>
<name>A0A7X3ILG8_9BACL</name>
<evidence type="ECO:0000256" key="2">
    <source>
        <dbReference type="ARBA" id="ARBA00008814"/>
    </source>
</evidence>
<dbReference type="PROSITE" id="PS51257">
    <property type="entry name" value="PROKAR_LIPOPROTEIN"/>
    <property type="match status" value="1"/>
</dbReference>
<dbReference type="Pfam" id="PF01497">
    <property type="entry name" value="Peripla_BP_2"/>
    <property type="match status" value="1"/>
</dbReference>
<evidence type="ECO:0000256" key="6">
    <source>
        <dbReference type="SAM" id="SignalP"/>
    </source>
</evidence>
<evidence type="ECO:0000256" key="1">
    <source>
        <dbReference type="ARBA" id="ARBA00004196"/>
    </source>
</evidence>
<keyword evidence="3" id="KW-0813">Transport</keyword>
<sequence length="336" mass="36432">MNHTRKISVLSMTAAMSFLLMACTGQQESPTSTSSSAPPASSAATSQSSETTAAKEADAGATRSYTDYMGHAVNIPTSPQRVIFAGETFSDVLALGVQAVGSDSGTMKGSVYEDKLTGVEDVGFPINLEKTLNLSPDVILVANTDEAAYQQLAKIAPTLMFDTFAPLEERLPLLGDILGKKEQAKQWVADYQVQEKAMWKALQQAGIKQGETASVFTYYPGDRLFVMAKTGLSQILYQPDGFKPTPKIQEVLQEDVGFKQIPLEALPQFAGDRIFILTPVAKEAQDSTDAMLKSALWQNIPAVKQGHVYTIDILKSGSDALTRQWLLQKLPEIMAK</sequence>
<comment type="subcellular location">
    <subcellularLocation>
        <location evidence="1">Cell envelope</location>
    </subcellularLocation>
</comment>
<evidence type="ECO:0000259" key="7">
    <source>
        <dbReference type="PROSITE" id="PS50983"/>
    </source>
</evidence>
<dbReference type="PANTHER" id="PTHR30532:SF26">
    <property type="entry name" value="IRON(3+)-HYDROXAMATE-BINDING PROTEIN FHUD"/>
    <property type="match status" value="1"/>
</dbReference>
<evidence type="ECO:0000313" key="9">
    <source>
        <dbReference type="Proteomes" id="UP000460318"/>
    </source>
</evidence>
<evidence type="ECO:0000313" key="8">
    <source>
        <dbReference type="EMBL" id="MWV45688.1"/>
    </source>
</evidence>